<dbReference type="Pfam" id="PF19574">
    <property type="entry name" value="LolA_3"/>
    <property type="match status" value="1"/>
</dbReference>
<keyword evidence="4" id="KW-1185">Reference proteome</keyword>
<dbReference type="RefSeq" id="WP_184661553.1">
    <property type="nucleotide sequence ID" value="NZ_CP031518.1"/>
</dbReference>
<name>A0A7W8GBQ9_9SPIR</name>
<proteinExistence type="predicted"/>
<dbReference type="InterPro" id="IPR029046">
    <property type="entry name" value="LolA/LolB/LppX"/>
</dbReference>
<evidence type="ECO:0000256" key="2">
    <source>
        <dbReference type="SAM" id="SignalP"/>
    </source>
</evidence>
<sequence>MKKFLSLSLISFLLPALLFAQPADSQKDEEEFARVCQEISSKKITKGDFRQLKFIHRLKREMVSNGIFVISADDGILWQTQKPYFSTMAMTKSAIIQTNAKGKKSVISAESNATFDQFSKVLSSVFTGNAGVLTENFEVEFIGSTDNWSINLIPKNSSVKKVVEEIEMVGKISIDLMTIHEPNGDYIRYEFLTHIYPDSLTEEEKALFGKN</sequence>
<protein>
    <submittedName>
        <fullName evidence="3">Outer membrane lipoprotein-sorting protein</fullName>
    </submittedName>
</protein>
<feature type="chain" id="PRO_5031366851" evidence="2">
    <location>
        <begin position="21"/>
        <end position="211"/>
    </location>
</feature>
<dbReference type="CDD" id="cd16325">
    <property type="entry name" value="LolA"/>
    <property type="match status" value="1"/>
</dbReference>
<evidence type="ECO:0000313" key="4">
    <source>
        <dbReference type="Proteomes" id="UP000518887"/>
    </source>
</evidence>
<dbReference type="InterPro" id="IPR004564">
    <property type="entry name" value="OM_lipoprot_carrier_LolA-like"/>
</dbReference>
<dbReference type="Gene3D" id="2.50.20.10">
    <property type="entry name" value="Lipoprotein localisation LolA/LolB/LppX"/>
    <property type="match status" value="1"/>
</dbReference>
<dbReference type="SUPFAM" id="SSF89392">
    <property type="entry name" value="Prokaryotic lipoproteins and lipoprotein localization factors"/>
    <property type="match status" value="1"/>
</dbReference>
<keyword evidence="1 2" id="KW-0732">Signal</keyword>
<dbReference type="AlphaFoldDB" id="A0A7W8GBQ9"/>
<feature type="signal peptide" evidence="2">
    <location>
        <begin position="1"/>
        <end position="20"/>
    </location>
</feature>
<dbReference type="EMBL" id="JACHFQ010000010">
    <property type="protein sequence ID" value="MBB5227376.1"/>
    <property type="molecule type" value="Genomic_DNA"/>
</dbReference>
<evidence type="ECO:0000256" key="1">
    <source>
        <dbReference type="ARBA" id="ARBA00022729"/>
    </source>
</evidence>
<dbReference type="Proteomes" id="UP000518887">
    <property type="component" value="Unassembled WGS sequence"/>
</dbReference>
<evidence type="ECO:0000313" key="3">
    <source>
        <dbReference type="EMBL" id="MBB5227376.1"/>
    </source>
</evidence>
<accession>A0A7W8GBQ9</accession>
<reference evidence="3 4" key="1">
    <citation type="submission" date="2020-08" db="EMBL/GenBank/DDBJ databases">
        <title>Genomic Encyclopedia of Type Strains, Phase IV (KMG-IV): sequencing the most valuable type-strain genomes for metagenomic binning, comparative biology and taxonomic classification.</title>
        <authorList>
            <person name="Goeker M."/>
        </authorList>
    </citation>
    <scope>NUCLEOTIDE SEQUENCE [LARGE SCALE GENOMIC DNA]</scope>
    <source>
        <strain evidence="3 4">DSM 103462</strain>
    </source>
</reference>
<organism evidence="3 4">
    <name type="scientific">Treponema ruminis</name>
    <dbReference type="NCBI Taxonomy" id="744515"/>
    <lineage>
        <taxon>Bacteria</taxon>
        <taxon>Pseudomonadati</taxon>
        <taxon>Spirochaetota</taxon>
        <taxon>Spirochaetia</taxon>
        <taxon>Spirochaetales</taxon>
        <taxon>Treponemataceae</taxon>
        <taxon>Treponema</taxon>
    </lineage>
</organism>
<keyword evidence="3" id="KW-0449">Lipoprotein</keyword>
<comment type="caution">
    <text evidence="3">The sequence shown here is derived from an EMBL/GenBank/DDBJ whole genome shotgun (WGS) entry which is preliminary data.</text>
</comment>
<gene>
    <name evidence="3" type="ORF">HNP76_002775</name>
</gene>